<sequence>MPRIGDDLLDAVAAFAGAASAGIALFLPFTFGARSEVHSAFHVTSLLNSVPRAAALGLIVAMVVAVLARPITRPGLIWLTAAGGAAALALNYFIGTMMHSADVLTSQNYLDSLCGGVLFGALGIVALRRRWSAVGFMLGTVLVFVYGEVVGVFSATDSSLEASYTPAWLVGTAVVLLAVNALRHRHGIMLPAVPRLAADLPISPIVAATVLSVSVLLATEWLAREWDGRDGSTWQIAVAVAVTVIAAFVAATLLPGRDGAWLLLAVGVAAAGDALGDAARLGWYLLLVLGLGAVTILAGLRRSSPLLAMLAVGALCVFAALAPRLPWSLAWPIGAVALACLAGYTAGSIRYEYLPSAVLALGALYLPSILWSIPTRHRDWPTAGTPAAESLPGRAGLAVTLGAALALALLYRIRPQRQAAEQ</sequence>
<dbReference type="RefSeq" id="WP_110039066.1">
    <property type="nucleotide sequence ID" value="NZ_QGTL01000007.1"/>
</dbReference>
<dbReference type="EMBL" id="QGTL01000007">
    <property type="protein sequence ID" value="PWV73468.1"/>
    <property type="molecule type" value="Genomic_DNA"/>
</dbReference>
<proteinExistence type="predicted"/>
<feature type="transmembrane region" description="Helical" evidence="1">
    <location>
        <begin position="51"/>
        <end position="68"/>
    </location>
</feature>
<feature type="transmembrane region" description="Helical" evidence="1">
    <location>
        <begin position="329"/>
        <end position="346"/>
    </location>
</feature>
<comment type="caution">
    <text evidence="2">The sequence shown here is derived from an EMBL/GenBank/DDBJ whole genome shotgun (WGS) entry which is preliminary data.</text>
</comment>
<reference evidence="2 3" key="1">
    <citation type="submission" date="2018-05" db="EMBL/GenBank/DDBJ databases">
        <title>Genomic Encyclopedia of Type Strains, Phase IV (KMG-IV): sequencing the most valuable type-strain genomes for metagenomic binning, comparative biology and taxonomic classification.</title>
        <authorList>
            <person name="Goeker M."/>
        </authorList>
    </citation>
    <scope>NUCLEOTIDE SEQUENCE [LARGE SCALE GENOMIC DNA]</scope>
    <source>
        <strain evidence="2 3">DSM 44717</strain>
    </source>
</reference>
<feature type="transmembrane region" description="Helical" evidence="1">
    <location>
        <begin position="75"/>
        <end position="94"/>
    </location>
</feature>
<feature type="transmembrane region" description="Helical" evidence="1">
    <location>
        <begin position="281"/>
        <end position="299"/>
    </location>
</feature>
<feature type="transmembrane region" description="Helical" evidence="1">
    <location>
        <begin position="234"/>
        <end position="254"/>
    </location>
</feature>
<evidence type="ECO:0000256" key="1">
    <source>
        <dbReference type="SAM" id="Phobius"/>
    </source>
</evidence>
<gene>
    <name evidence="2" type="ORF">DFR69_10795</name>
</gene>
<feature type="transmembrane region" description="Helical" evidence="1">
    <location>
        <begin position="134"/>
        <end position="156"/>
    </location>
</feature>
<accession>A0A317NIE9</accession>
<feature type="transmembrane region" description="Helical" evidence="1">
    <location>
        <begin position="393"/>
        <end position="413"/>
    </location>
</feature>
<keyword evidence="1" id="KW-0472">Membrane</keyword>
<dbReference type="Proteomes" id="UP000246410">
    <property type="component" value="Unassembled WGS sequence"/>
</dbReference>
<name>A0A317NIE9_9NOCA</name>
<feature type="transmembrane region" description="Helical" evidence="1">
    <location>
        <begin position="202"/>
        <end position="222"/>
    </location>
</feature>
<evidence type="ECO:0000313" key="2">
    <source>
        <dbReference type="EMBL" id="PWV73468.1"/>
    </source>
</evidence>
<keyword evidence="1" id="KW-0812">Transmembrane</keyword>
<organism evidence="2 3">
    <name type="scientific">Nocardia neocaledoniensis</name>
    <dbReference type="NCBI Taxonomy" id="236511"/>
    <lineage>
        <taxon>Bacteria</taxon>
        <taxon>Bacillati</taxon>
        <taxon>Actinomycetota</taxon>
        <taxon>Actinomycetes</taxon>
        <taxon>Mycobacteriales</taxon>
        <taxon>Nocardiaceae</taxon>
        <taxon>Nocardia</taxon>
    </lineage>
</organism>
<feature type="transmembrane region" description="Helical" evidence="1">
    <location>
        <begin position="12"/>
        <end position="31"/>
    </location>
</feature>
<feature type="transmembrane region" description="Helical" evidence="1">
    <location>
        <begin position="259"/>
        <end position="275"/>
    </location>
</feature>
<feature type="transmembrane region" description="Helical" evidence="1">
    <location>
        <begin position="353"/>
        <end position="373"/>
    </location>
</feature>
<keyword evidence="1" id="KW-1133">Transmembrane helix</keyword>
<protein>
    <submittedName>
        <fullName evidence="2">Uncharacterized protein</fullName>
    </submittedName>
</protein>
<feature type="transmembrane region" description="Helical" evidence="1">
    <location>
        <begin position="109"/>
        <end position="127"/>
    </location>
</feature>
<feature type="transmembrane region" description="Helical" evidence="1">
    <location>
        <begin position="162"/>
        <end position="182"/>
    </location>
</feature>
<dbReference type="AlphaFoldDB" id="A0A317NIE9"/>
<feature type="transmembrane region" description="Helical" evidence="1">
    <location>
        <begin position="306"/>
        <end position="323"/>
    </location>
</feature>
<evidence type="ECO:0000313" key="3">
    <source>
        <dbReference type="Proteomes" id="UP000246410"/>
    </source>
</evidence>
<keyword evidence="3" id="KW-1185">Reference proteome</keyword>